<dbReference type="EMBL" id="JAPFFM010000013">
    <property type="protein sequence ID" value="KAJ6723852.1"/>
    <property type="molecule type" value="Genomic_DNA"/>
</dbReference>
<evidence type="ECO:0000256" key="1">
    <source>
        <dbReference type="SAM" id="MobiDB-lite"/>
    </source>
</evidence>
<reference evidence="2" key="2">
    <citation type="journal article" date="2023" name="Int. J. Mol. Sci.">
        <title>De Novo Assembly and Annotation of 11 Diverse Shrub Willow (Salix) Genomes Reveals Novel Gene Organization in Sex-Linked Regions.</title>
        <authorList>
            <person name="Hyden B."/>
            <person name="Feng K."/>
            <person name="Yates T.B."/>
            <person name="Jawdy S."/>
            <person name="Cereghino C."/>
            <person name="Smart L.B."/>
            <person name="Muchero W."/>
        </authorList>
    </citation>
    <scope>NUCLEOTIDE SEQUENCE</scope>
    <source>
        <tissue evidence="2">Shoot tip</tissue>
    </source>
</reference>
<evidence type="ECO:0000313" key="2">
    <source>
        <dbReference type="EMBL" id="KAJ6723852.1"/>
    </source>
</evidence>
<organism evidence="2 3">
    <name type="scientific">Salix koriyanagi</name>
    <dbReference type="NCBI Taxonomy" id="2511006"/>
    <lineage>
        <taxon>Eukaryota</taxon>
        <taxon>Viridiplantae</taxon>
        <taxon>Streptophyta</taxon>
        <taxon>Embryophyta</taxon>
        <taxon>Tracheophyta</taxon>
        <taxon>Spermatophyta</taxon>
        <taxon>Magnoliopsida</taxon>
        <taxon>eudicotyledons</taxon>
        <taxon>Gunneridae</taxon>
        <taxon>Pentapetalae</taxon>
        <taxon>rosids</taxon>
        <taxon>fabids</taxon>
        <taxon>Malpighiales</taxon>
        <taxon>Salicaceae</taxon>
        <taxon>Saliceae</taxon>
        <taxon>Salix</taxon>
    </lineage>
</organism>
<gene>
    <name evidence="2" type="ORF">OIU74_008248</name>
</gene>
<evidence type="ECO:0000313" key="3">
    <source>
        <dbReference type="Proteomes" id="UP001151752"/>
    </source>
</evidence>
<protein>
    <submittedName>
        <fullName evidence="2">Uncharacterized protein</fullName>
    </submittedName>
</protein>
<comment type="caution">
    <text evidence="2">The sequence shown here is derived from an EMBL/GenBank/DDBJ whole genome shotgun (WGS) entry which is preliminary data.</text>
</comment>
<reference evidence="2" key="1">
    <citation type="submission" date="2022-11" db="EMBL/GenBank/DDBJ databases">
        <authorList>
            <person name="Hyden B.L."/>
            <person name="Feng K."/>
            <person name="Yates T."/>
            <person name="Jawdy S."/>
            <person name="Smart L.B."/>
            <person name="Muchero W."/>
        </authorList>
    </citation>
    <scope>NUCLEOTIDE SEQUENCE</scope>
    <source>
        <tissue evidence="2">Shoot tip</tissue>
    </source>
</reference>
<dbReference type="Proteomes" id="UP001151752">
    <property type="component" value="Chromosome 14"/>
</dbReference>
<accession>A0A9Q0Z769</accession>
<proteinExistence type="predicted"/>
<feature type="compositionally biased region" description="Low complexity" evidence="1">
    <location>
        <begin position="104"/>
        <end position="116"/>
    </location>
</feature>
<name>A0A9Q0Z769_9ROSI</name>
<dbReference type="AlphaFoldDB" id="A0A9Q0Z769"/>
<sequence length="239" mass="26381">MRITNAFIIVLVQTYLHFSFPWISKQALILATLSAVLHRVTFFLYSGYASSSSSSSALPPLMMKPTSTVHVSLMVMAHHHHPAVHPLPPTTTIKRSTSTAGGISPTSTACSTTPTRPTTRTILLPGWSSHRALIPFHLPILLQVNLQGLHVLLEPKRRHGPQKIVTVYGLPLLSLALVRSLSCYKADELRHTLLNRLLCVFGDLGVCRQSFFHYPAHVCNWQKPVLLLCRQLTGGVVSS</sequence>
<keyword evidence="3" id="KW-1185">Reference proteome</keyword>
<feature type="region of interest" description="Disordered" evidence="1">
    <location>
        <begin position="95"/>
        <end position="116"/>
    </location>
</feature>